<dbReference type="InterPro" id="IPR036162">
    <property type="entry name" value="Resolvase-like_N_sf"/>
</dbReference>
<dbReference type="Gene3D" id="3.40.50.1390">
    <property type="entry name" value="Resolvase, N-terminal catalytic domain"/>
    <property type="match status" value="1"/>
</dbReference>
<dbReference type="GO" id="GO:0003677">
    <property type="term" value="F:DNA binding"/>
    <property type="evidence" value="ECO:0007669"/>
    <property type="project" value="InterPro"/>
</dbReference>
<dbReference type="Proteomes" id="UP000237222">
    <property type="component" value="Unassembled WGS sequence"/>
</dbReference>
<feature type="domain" description="Resolvase/invertase-type recombinase catalytic" evidence="1">
    <location>
        <begin position="1"/>
        <end position="55"/>
    </location>
</feature>
<protein>
    <recommendedName>
        <fullName evidence="1">Resolvase/invertase-type recombinase catalytic domain-containing protein</fullName>
    </recommendedName>
</protein>
<evidence type="ECO:0000259" key="1">
    <source>
        <dbReference type="PROSITE" id="PS51736"/>
    </source>
</evidence>
<dbReference type="AlphaFoldDB" id="A0A2S4HFH2"/>
<dbReference type="InterPro" id="IPR006119">
    <property type="entry name" value="Resolv_N"/>
</dbReference>
<dbReference type="SUPFAM" id="SSF53041">
    <property type="entry name" value="Resolvase-like"/>
    <property type="match status" value="1"/>
</dbReference>
<name>A0A2S4HFH2_9GAMM</name>
<dbReference type="PROSITE" id="PS51736">
    <property type="entry name" value="RECOMBINASES_3"/>
    <property type="match status" value="1"/>
</dbReference>
<gene>
    <name evidence="2" type="ORF">C0068_10500</name>
</gene>
<organism evidence="2 3">
    <name type="scientific">Zhongshania marina</name>
    <dbReference type="NCBI Taxonomy" id="2304603"/>
    <lineage>
        <taxon>Bacteria</taxon>
        <taxon>Pseudomonadati</taxon>
        <taxon>Pseudomonadota</taxon>
        <taxon>Gammaproteobacteria</taxon>
        <taxon>Cellvibrionales</taxon>
        <taxon>Spongiibacteraceae</taxon>
        <taxon>Zhongshania</taxon>
    </lineage>
</organism>
<reference evidence="2" key="1">
    <citation type="submission" date="2018-01" db="EMBL/GenBank/DDBJ databases">
        <authorList>
            <person name="Yu X.-D."/>
        </authorList>
    </citation>
    <scope>NUCLEOTIDE SEQUENCE</scope>
    <source>
        <strain evidence="2">ZX-21</strain>
    </source>
</reference>
<proteinExistence type="predicted"/>
<sequence length="57" mass="6286">MEKDVSLRSFDLLNVDLASAEGCLMLQVISAFNEFERNRIRGRISEGLAKARTSGVA</sequence>
<dbReference type="Pfam" id="PF00239">
    <property type="entry name" value="Resolvase"/>
    <property type="match status" value="1"/>
</dbReference>
<evidence type="ECO:0000313" key="2">
    <source>
        <dbReference type="EMBL" id="POP52727.1"/>
    </source>
</evidence>
<dbReference type="OrthoDB" id="9797501at2"/>
<comment type="caution">
    <text evidence="2">The sequence shown here is derived from an EMBL/GenBank/DDBJ whole genome shotgun (WGS) entry which is preliminary data.</text>
</comment>
<dbReference type="GO" id="GO:0000150">
    <property type="term" value="F:DNA strand exchange activity"/>
    <property type="evidence" value="ECO:0007669"/>
    <property type="project" value="InterPro"/>
</dbReference>
<evidence type="ECO:0000313" key="3">
    <source>
        <dbReference type="Proteomes" id="UP000237222"/>
    </source>
</evidence>
<dbReference type="EMBL" id="PQGG01000025">
    <property type="protein sequence ID" value="POP52727.1"/>
    <property type="molecule type" value="Genomic_DNA"/>
</dbReference>
<accession>A0A2S4HFH2</accession>